<proteinExistence type="predicted"/>
<evidence type="ECO:0000313" key="1">
    <source>
        <dbReference type="EMBL" id="MCI3246298.1"/>
    </source>
</evidence>
<keyword evidence="2" id="KW-1185">Reference proteome</keyword>
<evidence type="ECO:0008006" key="3">
    <source>
        <dbReference type="Google" id="ProtNLM"/>
    </source>
</evidence>
<dbReference type="EMBL" id="JALDAX010000032">
    <property type="protein sequence ID" value="MCI3246298.1"/>
    <property type="molecule type" value="Genomic_DNA"/>
</dbReference>
<comment type="caution">
    <text evidence="1">The sequence shown here is derived from an EMBL/GenBank/DDBJ whole genome shotgun (WGS) entry which is preliminary data.</text>
</comment>
<organism evidence="1 2">
    <name type="scientific">Streptomyces spinosisporus</name>
    <dbReference type="NCBI Taxonomy" id="2927582"/>
    <lineage>
        <taxon>Bacteria</taxon>
        <taxon>Bacillati</taxon>
        <taxon>Actinomycetota</taxon>
        <taxon>Actinomycetes</taxon>
        <taxon>Kitasatosporales</taxon>
        <taxon>Streptomycetaceae</taxon>
        <taxon>Streptomyces</taxon>
    </lineage>
</organism>
<gene>
    <name evidence="1" type="ORF">MQN93_42070</name>
</gene>
<dbReference type="Proteomes" id="UP001165270">
    <property type="component" value="Unassembled WGS sequence"/>
</dbReference>
<reference evidence="1" key="1">
    <citation type="submission" date="2022-03" db="EMBL/GenBank/DDBJ databases">
        <title>Streptomyces 7R015 and 7R016 isolated from Barleria lupulina in Thailand.</title>
        <authorList>
            <person name="Kanchanasin P."/>
            <person name="Phongsopitanun W."/>
            <person name="Tanasupawat S."/>
        </authorList>
    </citation>
    <scope>NUCLEOTIDE SEQUENCE</scope>
    <source>
        <strain evidence="1">7R016</strain>
    </source>
</reference>
<evidence type="ECO:0000313" key="2">
    <source>
        <dbReference type="Proteomes" id="UP001165270"/>
    </source>
</evidence>
<dbReference type="RefSeq" id="WP_242713649.1">
    <property type="nucleotide sequence ID" value="NZ_JALDAX010000032.1"/>
</dbReference>
<protein>
    <recommendedName>
        <fullName evidence="3">Tail fiber protein</fullName>
    </recommendedName>
</protein>
<name>A0ABS9XW30_9ACTN</name>
<accession>A0ABS9XW30</accession>
<sequence length="317" mass="32522">MPDPSTTRLGLYKSKSDGSELVNYTQDIGQNLDKLDAAAGFQIVTSSTRPSSPYPGKPITESNTSYRTYFSNGTVPASGSWVEIPNSSGTFGSSLTIAQGKAIDIGGAANGGGYGVLGSATTSDVLYAKVSGESVGRFYVSADGAHQWGSGTATRDTNLYRSAVNTLKTDDSFVVGINLTVAGSGSITGSLAAGNFAVVVDWTSPALASGYTGDGNSNGTPQYRVINVLGTQFVQWRGGINATYSGSSPVNGGMPFSANLPASARPASRRSMSCACSAASSTSLSIKIDFNTDGSLQIVGGTGITPPWIAMNLMYSL</sequence>